<keyword evidence="5 8" id="KW-0812">Transmembrane</keyword>
<name>A0A382VLD0_9ZZZZ</name>
<evidence type="ECO:0000256" key="3">
    <source>
        <dbReference type="ARBA" id="ARBA00022676"/>
    </source>
</evidence>
<organism evidence="10">
    <name type="scientific">marine metagenome</name>
    <dbReference type="NCBI Taxonomy" id="408172"/>
    <lineage>
        <taxon>unclassified sequences</taxon>
        <taxon>metagenomes</taxon>
        <taxon>ecological metagenomes</taxon>
    </lineage>
</organism>
<keyword evidence="4" id="KW-0808">Transferase</keyword>
<dbReference type="GO" id="GO:0008610">
    <property type="term" value="P:lipid biosynthetic process"/>
    <property type="evidence" value="ECO:0007669"/>
    <property type="project" value="UniProtKB-ARBA"/>
</dbReference>
<feature type="domain" description="Glycosyltransferase RgtA/B/C/D-like" evidence="9">
    <location>
        <begin position="72"/>
        <end position="172"/>
    </location>
</feature>
<gene>
    <name evidence="10" type="ORF">METZ01_LOCUS400034</name>
</gene>
<reference evidence="10" key="1">
    <citation type="submission" date="2018-05" db="EMBL/GenBank/DDBJ databases">
        <authorList>
            <person name="Lanie J.A."/>
            <person name="Ng W.-L."/>
            <person name="Kazmierczak K.M."/>
            <person name="Andrzejewski T.M."/>
            <person name="Davidsen T.M."/>
            <person name="Wayne K.J."/>
            <person name="Tettelin H."/>
            <person name="Glass J.I."/>
            <person name="Rusch D."/>
            <person name="Podicherti R."/>
            <person name="Tsui H.-C.T."/>
            <person name="Winkler M.E."/>
        </authorList>
    </citation>
    <scope>NUCLEOTIDE SEQUENCE</scope>
</reference>
<dbReference type="PANTHER" id="PTHR33908">
    <property type="entry name" value="MANNOSYLTRANSFERASE YKCB-RELATED"/>
    <property type="match status" value="1"/>
</dbReference>
<feature type="transmembrane region" description="Helical" evidence="8">
    <location>
        <begin position="112"/>
        <end position="132"/>
    </location>
</feature>
<evidence type="ECO:0000256" key="7">
    <source>
        <dbReference type="ARBA" id="ARBA00023136"/>
    </source>
</evidence>
<protein>
    <recommendedName>
        <fullName evidence="9">Glycosyltransferase RgtA/B/C/D-like domain-containing protein</fullName>
    </recommendedName>
</protein>
<comment type="subcellular location">
    <subcellularLocation>
        <location evidence="1">Cell membrane</location>
        <topology evidence="1">Multi-pass membrane protein</topology>
    </subcellularLocation>
</comment>
<keyword evidence="7 8" id="KW-0472">Membrane</keyword>
<dbReference type="GO" id="GO:0010041">
    <property type="term" value="P:response to iron(III) ion"/>
    <property type="evidence" value="ECO:0007669"/>
    <property type="project" value="TreeGrafter"/>
</dbReference>
<feature type="transmembrane region" description="Helical" evidence="8">
    <location>
        <begin position="85"/>
        <end position="105"/>
    </location>
</feature>
<dbReference type="GO" id="GO:0016763">
    <property type="term" value="F:pentosyltransferase activity"/>
    <property type="evidence" value="ECO:0007669"/>
    <property type="project" value="TreeGrafter"/>
</dbReference>
<dbReference type="AlphaFoldDB" id="A0A382VLD0"/>
<dbReference type="Pfam" id="PF13231">
    <property type="entry name" value="PMT_2"/>
    <property type="match status" value="1"/>
</dbReference>
<evidence type="ECO:0000256" key="8">
    <source>
        <dbReference type="SAM" id="Phobius"/>
    </source>
</evidence>
<keyword evidence="3" id="KW-0328">Glycosyltransferase</keyword>
<evidence type="ECO:0000256" key="1">
    <source>
        <dbReference type="ARBA" id="ARBA00004651"/>
    </source>
</evidence>
<sequence length="173" mass="19962">MFMKFLTRNEIKIDWVIVFLLTCFAFGLRWPGINNSLYADESTSFLMFGKSSWQSLVFNYQEGNQHTLFSILSNFFLKIFGESELVFRLPAFLAGILSVSLIYFFTYQCTHYRLSAFLSSFILTISGPQIMWSQLGRGYALTILLAMLFMLSVFKLIENSKSRKWGLTLIISG</sequence>
<evidence type="ECO:0000256" key="4">
    <source>
        <dbReference type="ARBA" id="ARBA00022679"/>
    </source>
</evidence>
<keyword evidence="6 8" id="KW-1133">Transmembrane helix</keyword>
<evidence type="ECO:0000256" key="5">
    <source>
        <dbReference type="ARBA" id="ARBA00022692"/>
    </source>
</evidence>
<dbReference type="InterPro" id="IPR038731">
    <property type="entry name" value="RgtA/B/C-like"/>
</dbReference>
<dbReference type="GO" id="GO:0005886">
    <property type="term" value="C:plasma membrane"/>
    <property type="evidence" value="ECO:0007669"/>
    <property type="project" value="UniProtKB-SubCell"/>
</dbReference>
<evidence type="ECO:0000313" key="10">
    <source>
        <dbReference type="EMBL" id="SVD47180.1"/>
    </source>
</evidence>
<feature type="transmembrane region" description="Helical" evidence="8">
    <location>
        <begin position="12"/>
        <end position="30"/>
    </location>
</feature>
<evidence type="ECO:0000256" key="6">
    <source>
        <dbReference type="ARBA" id="ARBA00022989"/>
    </source>
</evidence>
<dbReference type="PANTHER" id="PTHR33908:SF3">
    <property type="entry name" value="UNDECAPRENYL PHOSPHATE-ALPHA-4-AMINO-4-DEOXY-L-ARABINOSE ARABINOSYL TRANSFERASE"/>
    <property type="match status" value="1"/>
</dbReference>
<feature type="non-terminal residue" evidence="10">
    <location>
        <position position="173"/>
    </location>
</feature>
<proteinExistence type="predicted"/>
<accession>A0A382VLD0</accession>
<evidence type="ECO:0000259" key="9">
    <source>
        <dbReference type="Pfam" id="PF13231"/>
    </source>
</evidence>
<keyword evidence="2" id="KW-1003">Cell membrane</keyword>
<dbReference type="InterPro" id="IPR050297">
    <property type="entry name" value="LipidA_mod_glycosyltrf_83"/>
</dbReference>
<evidence type="ECO:0000256" key="2">
    <source>
        <dbReference type="ARBA" id="ARBA00022475"/>
    </source>
</evidence>
<feature type="transmembrane region" description="Helical" evidence="8">
    <location>
        <begin position="138"/>
        <end position="157"/>
    </location>
</feature>
<dbReference type="EMBL" id="UINC01152806">
    <property type="protein sequence ID" value="SVD47180.1"/>
    <property type="molecule type" value="Genomic_DNA"/>
</dbReference>